<proteinExistence type="predicted"/>
<dbReference type="Gene3D" id="1.20.910.10">
    <property type="entry name" value="Heme oxygenase-like"/>
    <property type="match status" value="1"/>
</dbReference>
<dbReference type="Pfam" id="PF03070">
    <property type="entry name" value="TENA_THI-4"/>
    <property type="match status" value="1"/>
</dbReference>
<dbReference type="CDD" id="cd19365">
    <property type="entry name" value="TenA_C-like"/>
    <property type="match status" value="1"/>
</dbReference>
<dbReference type="PANTHER" id="PTHR43198">
    <property type="entry name" value="BIFUNCTIONAL TH2 PROTEIN"/>
    <property type="match status" value="1"/>
</dbReference>
<dbReference type="InterPro" id="IPR050967">
    <property type="entry name" value="Thiamine_Salvage_TenA"/>
</dbReference>
<accession>A0ABM8GR04</accession>
<organism evidence="3 4">
    <name type="scientific">Frondihabitans sucicola</name>
    <dbReference type="NCBI Taxonomy" id="1268041"/>
    <lineage>
        <taxon>Bacteria</taxon>
        <taxon>Bacillati</taxon>
        <taxon>Actinomycetota</taxon>
        <taxon>Actinomycetes</taxon>
        <taxon>Micrococcales</taxon>
        <taxon>Microbacteriaceae</taxon>
        <taxon>Frondihabitans</taxon>
    </lineage>
</organism>
<sequence length="231" mass="25393">MSTTVTTGGITADLWAATSTIRAAIDDLPFLRELEAGTLDPALFRGYLAQDALYLEGYARVLTAAATLAPTADDSRFWARQALGTLEVERRLHQWHRESHSQDHEVVALRAPDASPTCTAYTSYLLSLVAVGSYAELVAGILPCFWVYDDVGSRLLARVGVTSGHPFGDWIDTYGDAAFSAATRDAREVVDRAGRAAGADGRTRMLTAFAAAVRYEWMFWDAAWRDERWPI</sequence>
<gene>
    <name evidence="3" type="ORF">GCM10025867_29570</name>
</gene>
<dbReference type="InterPro" id="IPR004305">
    <property type="entry name" value="Thiaminase-2/PQQC"/>
</dbReference>
<dbReference type="EMBL" id="AP027732">
    <property type="protein sequence ID" value="BDZ50716.1"/>
    <property type="molecule type" value="Genomic_DNA"/>
</dbReference>
<evidence type="ECO:0000256" key="1">
    <source>
        <dbReference type="ARBA" id="ARBA00004948"/>
    </source>
</evidence>
<evidence type="ECO:0000313" key="3">
    <source>
        <dbReference type="EMBL" id="BDZ50716.1"/>
    </source>
</evidence>
<evidence type="ECO:0000313" key="4">
    <source>
        <dbReference type="Proteomes" id="UP001321486"/>
    </source>
</evidence>
<reference evidence="4" key="1">
    <citation type="journal article" date="2019" name="Int. J. Syst. Evol. Microbiol.">
        <title>The Global Catalogue of Microorganisms (GCM) 10K type strain sequencing project: providing services to taxonomists for standard genome sequencing and annotation.</title>
        <authorList>
            <consortium name="The Broad Institute Genomics Platform"/>
            <consortium name="The Broad Institute Genome Sequencing Center for Infectious Disease"/>
            <person name="Wu L."/>
            <person name="Ma J."/>
        </authorList>
    </citation>
    <scope>NUCLEOTIDE SEQUENCE [LARGE SCALE GENOMIC DNA]</scope>
    <source>
        <strain evidence="4">NBRC 108728</strain>
    </source>
</reference>
<dbReference type="SUPFAM" id="SSF48613">
    <property type="entry name" value="Heme oxygenase-like"/>
    <property type="match status" value="1"/>
</dbReference>
<evidence type="ECO:0000259" key="2">
    <source>
        <dbReference type="Pfam" id="PF03070"/>
    </source>
</evidence>
<protein>
    <submittedName>
        <fullName evidence="3">Aminopyrimidine aminohydrolase</fullName>
    </submittedName>
</protein>
<dbReference type="RefSeq" id="WP_286343665.1">
    <property type="nucleotide sequence ID" value="NZ_AP027732.1"/>
</dbReference>
<dbReference type="PANTHER" id="PTHR43198:SF2">
    <property type="entry name" value="SI:CH1073-67J19.1-RELATED"/>
    <property type="match status" value="1"/>
</dbReference>
<comment type="pathway">
    <text evidence="1">Cofactor biosynthesis; thiamine diphosphate biosynthesis.</text>
</comment>
<keyword evidence="4" id="KW-1185">Reference proteome</keyword>
<dbReference type="InterPro" id="IPR016084">
    <property type="entry name" value="Haem_Oase-like_multi-hlx"/>
</dbReference>
<dbReference type="Proteomes" id="UP001321486">
    <property type="component" value="Chromosome"/>
</dbReference>
<feature type="domain" description="Thiaminase-2/PQQC" evidence="2">
    <location>
        <begin position="29"/>
        <end position="225"/>
    </location>
</feature>
<name>A0ABM8GR04_9MICO</name>